<evidence type="ECO:0000313" key="2">
    <source>
        <dbReference type="Proteomes" id="UP000179113"/>
    </source>
</evidence>
<dbReference type="Proteomes" id="UP000179113">
    <property type="component" value="Unassembled WGS sequence"/>
</dbReference>
<organism evidence="1 2">
    <name type="scientific">candidate division WWE3 bacterium RIFOXYC1_FULL_39_7</name>
    <dbReference type="NCBI Taxonomy" id="1802643"/>
    <lineage>
        <taxon>Bacteria</taxon>
        <taxon>Katanobacteria</taxon>
    </lineage>
</organism>
<reference evidence="1 2" key="1">
    <citation type="journal article" date="2016" name="Nat. Commun.">
        <title>Thousands of microbial genomes shed light on interconnected biogeochemical processes in an aquifer system.</title>
        <authorList>
            <person name="Anantharaman K."/>
            <person name="Brown C.T."/>
            <person name="Hug L.A."/>
            <person name="Sharon I."/>
            <person name="Castelle C.J."/>
            <person name="Probst A.J."/>
            <person name="Thomas B.C."/>
            <person name="Singh A."/>
            <person name="Wilkins M.J."/>
            <person name="Karaoz U."/>
            <person name="Brodie E.L."/>
            <person name="Williams K.H."/>
            <person name="Hubbard S.S."/>
            <person name="Banfield J.F."/>
        </authorList>
    </citation>
    <scope>NUCLEOTIDE SEQUENCE [LARGE SCALE GENOMIC DNA]</scope>
</reference>
<comment type="caution">
    <text evidence="1">The sequence shown here is derived from an EMBL/GenBank/DDBJ whole genome shotgun (WGS) entry which is preliminary data.</text>
</comment>
<gene>
    <name evidence="1" type="ORF">A2415_04905</name>
</gene>
<evidence type="ECO:0000313" key="1">
    <source>
        <dbReference type="EMBL" id="OGC69965.1"/>
    </source>
</evidence>
<sequence>MSILITLLVRKILRRSLKNREFCKEMADKFSDSYFRNLFDIYKGTDRDLRDSGVFQNKYPKNFSSLRTVM</sequence>
<dbReference type="AlphaFoldDB" id="A0A1F4WKK1"/>
<proteinExistence type="predicted"/>
<protein>
    <submittedName>
        <fullName evidence="1">Uncharacterized protein</fullName>
    </submittedName>
</protein>
<name>A0A1F4WKK1_UNCKA</name>
<accession>A0A1F4WKK1</accession>
<dbReference type="EMBL" id="MEWA01000014">
    <property type="protein sequence ID" value="OGC69965.1"/>
    <property type="molecule type" value="Genomic_DNA"/>
</dbReference>